<evidence type="ECO:0000256" key="2">
    <source>
        <dbReference type="ARBA" id="ARBA00022821"/>
    </source>
</evidence>
<comment type="caution">
    <text evidence="4">The sequence shown here is derived from an EMBL/GenBank/DDBJ whole genome shotgun (WGS) entry which is preliminary data.</text>
</comment>
<dbReference type="Gene3D" id="3.40.50.10140">
    <property type="entry name" value="Toll/interleukin-1 receptor homology (TIR) domain"/>
    <property type="match status" value="1"/>
</dbReference>
<dbReference type="PROSITE" id="PS50104">
    <property type="entry name" value="TIR"/>
    <property type="match status" value="1"/>
</dbReference>
<dbReference type="PANTHER" id="PTHR11017">
    <property type="entry name" value="LEUCINE-RICH REPEAT-CONTAINING PROTEIN"/>
    <property type="match status" value="1"/>
</dbReference>
<dbReference type="InterPro" id="IPR035897">
    <property type="entry name" value="Toll_tir_struct_dom_sf"/>
</dbReference>
<dbReference type="Pfam" id="PF01582">
    <property type="entry name" value="TIR"/>
    <property type="match status" value="1"/>
</dbReference>
<dbReference type="InterPro" id="IPR000157">
    <property type="entry name" value="TIR_dom"/>
</dbReference>
<evidence type="ECO:0000256" key="1">
    <source>
        <dbReference type="ARBA" id="ARBA00022737"/>
    </source>
</evidence>
<evidence type="ECO:0000259" key="3">
    <source>
        <dbReference type="PROSITE" id="PS50104"/>
    </source>
</evidence>
<reference evidence="4 5" key="1">
    <citation type="submission" date="2024-04" db="EMBL/GenBank/DDBJ databases">
        <title>Genome assembly C_amara_ONT_v2.</title>
        <authorList>
            <person name="Yant L."/>
            <person name="Moore C."/>
            <person name="Slenker M."/>
        </authorList>
    </citation>
    <scope>NUCLEOTIDE SEQUENCE [LARGE SCALE GENOMIC DNA]</scope>
    <source>
        <tissue evidence="4">Leaf</tissue>
    </source>
</reference>
<dbReference type="EMBL" id="JBANAX010000370">
    <property type="protein sequence ID" value="KAL1212268.1"/>
    <property type="molecule type" value="Genomic_DNA"/>
</dbReference>
<sequence length="332" mass="37639">MQPGSSIMTQLDPSWRNTHVGFAMLAEVSFSEDFYDDTGFGISCVCRWKNEEGHFNRLEKTFHYWAPGEAIPKVQKDHIFVFSDVKMFGEINNPDILADLVVFEFFPVNKERKRLDDSFTVTKCGLYVIASATKSTSLKMSSPDSSSDPMEFSVDDIEEELRVSYNGLQEMDKVLFLYIVCLFNNEDVDLVAPHIASMDLDISSGLKVLANSSLIHVSASGQIVMHYLIRNMGKEILHRESMLPGSLKDLTRDFEKVSMASSLSCNWTHDVFTSFSGKDVRNNFINHLLQAFKIKGILTFIEDELVRGLQISLWLVQAIRESKISIVVFSKD</sequence>
<evidence type="ECO:0000313" key="5">
    <source>
        <dbReference type="Proteomes" id="UP001558713"/>
    </source>
</evidence>
<dbReference type="AlphaFoldDB" id="A0ABD1AZV7"/>
<proteinExistence type="predicted"/>
<keyword evidence="2" id="KW-0611">Plant defense</keyword>
<keyword evidence="5" id="KW-1185">Reference proteome</keyword>
<dbReference type="Proteomes" id="UP001558713">
    <property type="component" value="Unassembled WGS sequence"/>
</dbReference>
<dbReference type="PANTHER" id="PTHR11017:SF569">
    <property type="entry name" value="DISEASE RESISTANCE PROTEIN"/>
    <property type="match status" value="1"/>
</dbReference>
<organism evidence="4 5">
    <name type="scientific">Cardamine amara subsp. amara</name>
    <dbReference type="NCBI Taxonomy" id="228776"/>
    <lineage>
        <taxon>Eukaryota</taxon>
        <taxon>Viridiplantae</taxon>
        <taxon>Streptophyta</taxon>
        <taxon>Embryophyta</taxon>
        <taxon>Tracheophyta</taxon>
        <taxon>Spermatophyta</taxon>
        <taxon>Magnoliopsida</taxon>
        <taxon>eudicotyledons</taxon>
        <taxon>Gunneridae</taxon>
        <taxon>Pentapetalae</taxon>
        <taxon>rosids</taxon>
        <taxon>malvids</taxon>
        <taxon>Brassicales</taxon>
        <taxon>Brassicaceae</taxon>
        <taxon>Cardamineae</taxon>
        <taxon>Cardamine</taxon>
    </lineage>
</organism>
<dbReference type="Pfam" id="PF23282">
    <property type="entry name" value="WHD_ROQ1"/>
    <property type="match status" value="1"/>
</dbReference>
<accession>A0ABD1AZV7</accession>
<gene>
    <name evidence="4" type="ORF">V5N11_029764</name>
</gene>
<name>A0ABD1AZV7_CARAN</name>
<dbReference type="GO" id="GO:0006952">
    <property type="term" value="P:defense response"/>
    <property type="evidence" value="ECO:0007669"/>
    <property type="project" value="UniProtKB-KW"/>
</dbReference>
<evidence type="ECO:0000313" key="4">
    <source>
        <dbReference type="EMBL" id="KAL1212268.1"/>
    </source>
</evidence>
<dbReference type="InterPro" id="IPR036390">
    <property type="entry name" value="WH_DNA-bd_sf"/>
</dbReference>
<dbReference type="SUPFAM" id="SSF52200">
    <property type="entry name" value="Toll/Interleukin receptor TIR domain"/>
    <property type="match status" value="1"/>
</dbReference>
<dbReference type="InterPro" id="IPR058192">
    <property type="entry name" value="WHD_ROQ1-like"/>
</dbReference>
<keyword evidence="1" id="KW-0677">Repeat</keyword>
<protein>
    <submittedName>
        <fullName evidence="4">Disease resistance protein RRS1</fullName>
    </submittedName>
</protein>
<dbReference type="SUPFAM" id="SSF46785">
    <property type="entry name" value="Winged helix' DNA-binding domain"/>
    <property type="match status" value="1"/>
</dbReference>
<feature type="domain" description="TIR" evidence="3">
    <location>
        <begin position="267"/>
        <end position="332"/>
    </location>
</feature>
<dbReference type="InterPro" id="IPR044974">
    <property type="entry name" value="Disease_R_plants"/>
</dbReference>